<evidence type="ECO:0000259" key="3">
    <source>
        <dbReference type="PROSITE" id="PS51677"/>
    </source>
</evidence>
<dbReference type="InterPro" id="IPR051398">
    <property type="entry name" value="Polysacch_Deacetylase"/>
</dbReference>
<dbReference type="STRING" id="314278.NB231_08400"/>
<dbReference type="OrthoDB" id="9814639at2"/>
<evidence type="ECO:0000256" key="2">
    <source>
        <dbReference type="ARBA" id="ARBA00022729"/>
    </source>
</evidence>
<keyword evidence="5" id="KW-1185">Reference proteome</keyword>
<dbReference type="InterPro" id="IPR002509">
    <property type="entry name" value="NODB_dom"/>
</dbReference>
<organism evidence="4 5">
    <name type="scientific">Nitrococcus mobilis Nb-231</name>
    <dbReference type="NCBI Taxonomy" id="314278"/>
    <lineage>
        <taxon>Bacteria</taxon>
        <taxon>Pseudomonadati</taxon>
        <taxon>Pseudomonadota</taxon>
        <taxon>Gammaproteobacteria</taxon>
        <taxon>Chromatiales</taxon>
        <taxon>Ectothiorhodospiraceae</taxon>
        <taxon>Nitrococcus</taxon>
    </lineage>
</organism>
<comment type="caution">
    <text evidence="4">The sequence shown here is derived from an EMBL/GenBank/DDBJ whole genome shotgun (WGS) entry which is preliminary data.</text>
</comment>
<dbReference type="Proteomes" id="UP000003374">
    <property type="component" value="Unassembled WGS sequence"/>
</dbReference>
<dbReference type="Pfam" id="PF01522">
    <property type="entry name" value="Polysacc_deac_1"/>
    <property type="match status" value="1"/>
</dbReference>
<accession>A4BSJ3</accession>
<dbReference type="PANTHER" id="PTHR34216:SF3">
    <property type="entry name" value="POLY-BETA-1,6-N-ACETYL-D-GLUCOSAMINE N-DEACETYLASE"/>
    <property type="match status" value="1"/>
</dbReference>
<dbReference type="RefSeq" id="WP_005001452.1">
    <property type="nucleotide sequence ID" value="NZ_CH672427.1"/>
</dbReference>
<keyword evidence="2" id="KW-0732">Signal</keyword>
<dbReference type="eggNOG" id="COG0726">
    <property type="taxonomic scope" value="Bacteria"/>
</dbReference>
<comment type="subcellular location">
    <subcellularLocation>
        <location evidence="1">Secreted</location>
    </subcellularLocation>
</comment>
<dbReference type="GO" id="GO:0005576">
    <property type="term" value="C:extracellular region"/>
    <property type="evidence" value="ECO:0007669"/>
    <property type="project" value="UniProtKB-SubCell"/>
</dbReference>
<dbReference type="PANTHER" id="PTHR34216">
    <property type="match status" value="1"/>
</dbReference>
<reference evidence="4 5" key="1">
    <citation type="submission" date="2006-02" db="EMBL/GenBank/DDBJ databases">
        <authorList>
            <person name="Waterbury J."/>
            <person name="Ferriera S."/>
            <person name="Johnson J."/>
            <person name="Kravitz S."/>
            <person name="Halpern A."/>
            <person name="Remington K."/>
            <person name="Beeson K."/>
            <person name="Tran B."/>
            <person name="Rogers Y.-H."/>
            <person name="Friedman R."/>
            <person name="Venter J.C."/>
        </authorList>
    </citation>
    <scope>NUCLEOTIDE SEQUENCE [LARGE SCALE GENOMIC DNA]</scope>
    <source>
        <strain evidence="4 5">Nb-231</strain>
    </source>
</reference>
<evidence type="ECO:0000313" key="5">
    <source>
        <dbReference type="Proteomes" id="UP000003374"/>
    </source>
</evidence>
<dbReference type="GO" id="GO:0016810">
    <property type="term" value="F:hydrolase activity, acting on carbon-nitrogen (but not peptide) bonds"/>
    <property type="evidence" value="ECO:0007669"/>
    <property type="project" value="InterPro"/>
</dbReference>
<dbReference type="Gene3D" id="3.20.20.370">
    <property type="entry name" value="Glycoside hydrolase/deacetylase"/>
    <property type="match status" value="1"/>
</dbReference>
<evidence type="ECO:0000256" key="1">
    <source>
        <dbReference type="ARBA" id="ARBA00004613"/>
    </source>
</evidence>
<dbReference type="EMBL" id="AAOF01000010">
    <property type="protein sequence ID" value="EAR21263.1"/>
    <property type="molecule type" value="Genomic_DNA"/>
</dbReference>
<dbReference type="PROSITE" id="PS51677">
    <property type="entry name" value="NODB"/>
    <property type="match status" value="1"/>
</dbReference>
<name>A4BSJ3_9GAMM</name>
<evidence type="ECO:0000313" key="4">
    <source>
        <dbReference type="EMBL" id="EAR21263.1"/>
    </source>
</evidence>
<protein>
    <submittedName>
        <fullName evidence="4">Polysaccharide deacetylase</fullName>
    </submittedName>
</protein>
<dbReference type="GO" id="GO:0005975">
    <property type="term" value="P:carbohydrate metabolic process"/>
    <property type="evidence" value="ECO:0007669"/>
    <property type="project" value="InterPro"/>
</dbReference>
<gene>
    <name evidence="4" type="ORF">NB231_08400</name>
</gene>
<dbReference type="CDD" id="cd10918">
    <property type="entry name" value="CE4_NodB_like_5s_6s"/>
    <property type="match status" value="1"/>
</dbReference>
<proteinExistence type="predicted"/>
<dbReference type="SUPFAM" id="SSF88713">
    <property type="entry name" value="Glycoside hydrolase/deacetylase"/>
    <property type="match status" value="1"/>
</dbReference>
<dbReference type="AlphaFoldDB" id="A4BSJ3"/>
<dbReference type="HOGENOM" id="CLU_030024_1_2_6"/>
<sequence>MQKLSILIYHRVLEAPDPLQPGIVDRVIFERQMWGVSRFFRVLPLLEAVNRLRDGTLPRRAVSVSFDDGYRDNVDIALPILRRLGVHATFFIATGFLNGTCMWNDRVIEAVRRLNGVGLDLREFTGKRFELPAELHARSSVLQAILRAIKYLPFAQREAGVSLIEGQAASRATGLMMREADVRALTQAGMGLGAHTVNHPILSQLSVAEARSEIVESRKTLESITGRGVRLFAYPNGKPGLDYVEDHVAIVRELGFDAAVSTKWGSASIASDRYQLPRFTPWDRSLPRYLVRLSLMRLRPPPISTLRAAFDTTDRNEHA</sequence>
<feature type="domain" description="NodB homology" evidence="3">
    <location>
        <begin position="60"/>
        <end position="319"/>
    </location>
</feature>
<dbReference type="InterPro" id="IPR011330">
    <property type="entry name" value="Glyco_hydro/deAcase_b/a-brl"/>
</dbReference>